<evidence type="ECO:0000256" key="3">
    <source>
        <dbReference type="ARBA" id="ARBA00022723"/>
    </source>
</evidence>
<evidence type="ECO:0000256" key="1">
    <source>
        <dbReference type="ARBA" id="ARBA00001947"/>
    </source>
</evidence>
<dbReference type="SUPFAM" id="SSF51338">
    <property type="entry name" value="Composite domain of metallo-dependent hydrolases"/>
    <property type="match status" value="2"/>
</dbReference>
<gene>
    <name evidence="7" type="primary">hydA</name>
    <name evidence="7" type="ORF">C7B43_21400</name>
</gene>
<dbReference type="InterPro" id="IPR011059">
    <property type="entry name" value="Metal-dep_hydrolase_composite"/>
</dbReference>
<dbReference type="Gene3D" id="2.30.40.10">
    <property type="entry name" value="Urease, subunit C, domain 1"/>
    <property type="match status" value="1"/>
</dbReference>
<name>A0A2T2WG59_9FIRM</name>
<evidence type="ECO:0000259" key="6">
    <source>
        <dbReference type="Pfam" id="PF01979"/>
    </source>
</evidence>
<feature type="modified residue" description="N6-carboxylysine" evidence="5">
    <location>
        <position position="150"/>
    </location>
</feature>
<dbReference type="FunFam" id="3.20.20.140:FF:000174">
    <property type="entry name" value="Dihydropyrimidinase-related protein 2"/>
    <property type="match status" value="1"/>
</dbReference>
<dbReference type="Gene3D" id="3.20.20.140">
    <property type="entry name" value="Metal-dependent hydrolases"/>
    <property type="match status" value="1"/>
</dbReference>
<evidence type="ECO:0000256" key="5">
    <source>
        <dbReference type="PIRSR" id="PIRSR611778-50"/>
    </source>
</evidence>
<keyword evidence="3" id="KW-0479">Metal-binding</keyword>
<evidence type="ECO:0000256" key="2">
    <source>
        <dbReference type="ARBA" id="ARBA00008829"/>
    </source>
</evidence>
<comment type="cofactor">
    <cofactor evidence="1">
        <name>Zn(2+)</name>
        <dbReference type="ChEBI" id="CHEBI:29105"/>
    </cofactor>
</comment>
<proteinExistence type="inferred from homology"/>
<dbReference type="InterPro" id="IPR011778">
    <property type="entry name" value="Hydantoinase/dihydroPyrase"/>
</dbReference>
<accession>A0A2T2WG59</accession>
<dbReference type="PANTHER" id="PTHR11647">
    <property type="entry name" value="HYDRANTOINASE/DIHYDROPYRIMIDINASE FAMILY MEMBER"/>
    <property type="match status" value="1"/>
</dbReference>
<dbReference type="InterPro" id="IPR032466">
    <property type="entry name" value="Metal_Hydrolase"/>
</dbReference>
<dbReference type="EMBL" id="PXYT01000139">
    <property type="protein sequence ID" value="PSR21237.1"/>
    <property type="molecule type" value="Genomic_DNA"/>
</dbReference>
<comment type="caution">
    <text evidence="7">The sequence shown here is derived from an EMBL/GenBank/DDBJ whole genome shotgun (WGS) entry which is preliminary data.</text>
</comment>
<keyword evidence="4" id="KW-0378">Hydrolase</keyword>
<evidence type="ECO:0000313" key="8">
    <source>
        <dbReference type="Proteomes" id="UP000242699"/>
    </source>
</evidence>
<comment type="PTM">
    <text evidence="5">Carbamylation allows a single lysine to coordinate two divalent metal cations.</text>
</comment>
<dbReference type="InterPro" id="IPR050378">
    <property type="entry name" value="Metallo-dep_Hydrolases_sf"/>
</dbReference>
<comment type="similarity">
    <text evidence="2">Belongs to the metallo-dependent hydrolases superfamily. Hydantoinase/dihydropyrimidinase family.</text>
</comment>
<dbReference type="NCBIfam" id="TIGR02033">
    <property type="entry name" value="D-hydantoinase"/>
    <property type="match status" value="1"/>
</dbReference>
<protein>
    <submittedName>
        <fullName evidence="7">Dihydropyrimidinase</fullName>
    </submittedName>
</protein>
<feature type="domain" description="Amidohydrolase-related" evidence="6">
    <location>
        <begin position="51"/>
        <end position="436"/>
    </location>
</feature>
<dbReference type="GO" id="GO:0016812">
    <property type="term" value="F:hydrolase activity, acting on carbon-nitrogen (but not peptide) bonds, in cyclic amides"/>
    <property type="evidence" value="ECO:0007669"/>
    <property type="project" value="TreeGrafter"/>
</dbReference>
<evidence type="ECO:0000256" key="4">
    <source>
        <dbReference type="ARBA" id="ARBA00022801"/>
    </source>
</evidence>
<reference evidence="7 8" key="1">
    <citation type="journal article" date="2014" name="BMC Genomics">
        <title>Comparison of environmental and isolate Sulfobacillus genomes reveals diverse carbon, sulfur, nitrogen, and hydrogen metabolisms.</title>
        <authorList>
            <person name="Justice N.B."/>
            <person name="Norman A."/>
            <person name="Brown C.T."/>
            <person name="Singh A."/>
            <person name="Thomas B.C."/>
            <person name="Banfield J.F."/>
        </authorList>
    </citation>
    <scope>NUCLEOTIDE SEQUENCE [LARGE SCALE GENOMIC DNA]</scope>
    <source>
        <strain evidence="7">AMDSBA1</strain>
    </source>
</reference>
<dbReference type="InterPro" id="IPR006680">
    <property type="entry name" value="Amidohydro-rel"/>
</dbReference>
<dbReference type="Pfam" id="PF01979">
    <property type="entry name" value="Amidohydro_1"/>
    <property type="match status" value="1"/>
</dbReference>
<dbReference type="AlphaFoldDB" id="A0A2T2WG59"/>
<sequence>MRVIIREGLAAIGPDHVIQADIGIHNGVIESVSRGRDRLDYDQEVDAAECWVLPGGIDAHVHLDWDFGDTVTTDDMNTGTLAAAFGGTTTVLNFIQPQPGESLKSLINRWRDKGREAWTHYGYHVVMSAMDAGWTDELPLLPSWGIHSIKVFTAYPGKLMLSDADLYRVLRLAGKSRLLTMVHAENGPVIDVIAEESIAEGKFQPRYHGTTRPTALEGEAVYRAGQIARVADASAYFVHLSSLEAVQALEYARLQGGRLAAETCPQYLFLEDEVYQSDDFDVAQYVYTPPSRPGPDVTALWDALRRGDIGIVSSDHCPFDLHGAKKLGEKDFRLIPNGGPGIETRVPLMLTAVHNRRLTLGQAVAWLSTNAAKQFELFPKKGVLLPGSDADVVIVEQNPPRYVAQARTLHQNVDYTPYEGWELRGVPRDVMAGGQWLIRDYQKVLSSPQGRFVG</sequence>
<dbReference type="Proteomes" id="UP000242699">
    <property type="component" value="Unassembled WGS sequence"/>
</dbReference>
<dbReference type="PANTHER" id="PTHR11647:SF1">
    <property type="entry name" value="COLLAPSIN RESPONSE MEDIATOR PROTEIN"/>
    <property type="match status" value="1"/>
</dbReference>
<dbReference type="GO" id="GO:0005829">
    <property type="term" value="C:cytosol"/>
    <property type="evidence" value="ECO:0007669"/>
    <property type="project" value="TreeGrafter"/>
</dbReference>
<organism evidence="7 8">
    <name type="scientific">Sulfobacillus benefaciens</name>
    <dbReference type="NCBI Taxonomy" id="453960"/>
    <lineage>
        <taxon>Bacteria</taxon>
        <taxon>Bacillati</taxon>
        <taxon>Bacillota</taxon>
        <taxon>Clostridia</taxon>
        <taxon>Eubacteriales</taxon>
        <taxon>Clostridiales Family XVII. Incertae Sedis</taxon>
        <taxon>Sulfobacillus</taxon>
    </lineage>
</organism>
<evidence type="ECO:0000313" key="7">
    <source>
        <dbReference type="EMBL" id="PSR21237.1"/>
    </source>
</evidence>
<dbReference type="GO" id="GO:0046872">
    <property type="term" value="F:metal ion binding"/>
    <property type="evidence" value="ECO:0007669"/>
    <property type="project" value="UniProtKB-KW"/>
</dbReference>
<dbReference type="SUPFAM" id="SSF51556">
    <property type="entry name" value="Metallo-dependent hydrolases"/>
    <property type="match status" value="1"/>
</dbReference>